<sequence>MTIWRFSITPFVKKIKKPTDSKTASPKRNRGRLKKKSIEYRNV</sequence>
<evidence type="ECO:0000313" key="2">
    <source>
        <dbReference type="EMBL" id="XCI67290.1"/>
    </source>
</evidence>
<reference evidence="2" key="1">
    <citation type="journal article" date="2024" name="bioRxiv">
        <title>The salivary virome during childhood dental caries.</title>
        <authorList>
            <person name="Tang J."/>
            <person name="Baker J.L."/>
        </authorList>
    </citation>
    <scope>NUCLEOTIDE SEQUENCE</scope>
    <source>
        <strain evidence="2">38_unbinned_79</strain>
    </source>
</reference>
<accession>A0AAU8HXK6</accession>
<name>A0AAU8HXK6_9CAUD</name>
<organism evidence="2">
    <name type="scientific">Jarrellvirus sp</name>
    <dbReference type="NCBI Taxonomy" id="2960496"/>
    <lineage>
        <taxon>Viruses</taxon>
        <taxon>Duplodnaviria</taxon>
        <taxon>Heunggongvirae</taxon>
        <taxon>Uroviricota</taxon>
        <taxon>Caudoviricetes</taxon>
        <taxon>Jarrellvirus</taxon>
    </lineage>
</organism>
<feature type="region of interest" description="Disordered" evidence="1">
    <location>
        <begin position="17"/>
        <end position="43"/>
    </location>
</feature>
<evidence type="ECO:0000256" key="1">
    <source>
        <dbReference type="SAM" id="MobiDB-lite"/>
    </source>
</evidence>
<protein>
    <submittedName>
        <fullName evidence="2">Uncharacterized protein</fullName>
    </submittedName>
</protein>
<dbReference type="EMBL" id="PP870178">
    <property type="protein sequence ID" value="XCI67290.1"/>
    <property type="molecule type" value="Genomic_DNA"/>
</dbReference>
<proteinExistence type="predicted"/>
<feature type="compositionally biased region" description="Basic residues" evidence="1">
    <location>
        <begin position="25"/>
        <end position="35"/>
    </location>
</feature>